<evidence type="ECO:0000313" key="1">
    <source>
        <dbReference type="EMBL" id="KAI9511478.1"/>
    </source>
</evidence>
<comment type="caution">
    <text evidence="1">The sequence shown here is derived from an EMBL/GenBank/DDBJ whole genome shotgun (WGS) entry which is preliminary data.</text>
</comment>
<dbReference type="Proteomes" id="UP001207468">
    <property type="component" value="Unassembled WGS sequence"/>
</dbReference>
<organism evidence="1 2">
    <name type="scientific">Russula earlei</name>
    <dbReference type="NCBI Taxonomy" id="71964"/>
    <lineage>
        <taxon>Eukaryota</taxon>
        <taxon>Fungi</taxon>
        <taxon>Dikarya</taxon>
        <taxon>Basidiomycota</taxon>
        <taxon>Agaricomycotina</taxon>
        <taxon>Agaricomycetes</taxon>
        <taxon>Russulales</taxon>
        <taxon>Russulaceae</taxon>
        <taxon>Russula</taxon>
    </lineage>
</organism>
<sequence>MLARAREVARAPVFTGKKPGYSGRSSISLGGPELETLIKDLFHLSVSDATAERPRPPTPQTPTGRGTPTGGRSTPQLGIQTNGTGTPSHNAHRGGSVMSAYPSFSSHTDLAVQALPTGSTATQVERPVAAAAANKAAPIPKPGPRPTENSEMERTHEGTEGFAGVPSEPEPKGKEAAAEASLDPVMHMFISKRDFMEKVVSDGHGSEPAATQAKAGVAGTKKGTEARAATSSTSKGASEKKGPGACEEGRDSRAGLWHCARGACARSKRSTVAHRLRPGSAF</sequence>
<reference evidence="1" key="1">
    <citation type="submission" date="2021-03" db="EMBL/GenBank/DDBJ databases">
        <title>Evolutionary priming and transition to the ectomycorrhizal habit in an iconic lineage of mushroom-forming fungi: is preadaptation a requirement?</title>
        <authorList>
            <consortium name="DOE Joint Genome Institute"/>
            <person name="Looney B.P."/>
            <person name="Miyauchi S."/>
            <person name="Morin E."/>
            <person name="Drula E."/>
            <person name="Courty P.E."/>
            <person name="Chicoki N."/>
            <person name="Fauchery L."/>
            <person name="Kohler A."/>
            <person name="Kuo A."/>
            <person name="LaButti K."/>
            <person name="Pangilinan J."/>
            <person name="Lipzen A."/>
            <person name="Riley R."/>
            <person name="Andreopoulos W."/>
            <person name="He G."/>
            <person name="Johnson J."/>
            <person name="Barry K.W."/>
            <person name="Grigoriev I.V."/>
            <person name="Nagy L."/>
            <person name="Hibbett D."/>
            <person name="Henrissat B."/>
            <person name="Matheny P.B."/>
            <person name="Labbe J."/>
            <person name="Martin A.F."/>
        </authorList>
    </citation>
    <scope>NUCLEOTIDE SEQUENCE</scope>
    <source>
        <strain evidence="1">BPL698</strain>
    </source>
</reference>
<keyword evidence="2" id="KW-1185">Reference proteome</keyword>
<proteinExistence type="predicted"/>
<dbReference type="EMBL" id="JAGFNK010000021">
    <property type="protein sequence ID" value="KAI9511478.1"/>
    <property type="molecule type" value="Genomic_DNA"/>
</dbReference>
<evidence type="ECO:0000313" key="2">
    <source>
        <dbReference type="Proteomes" id="UP001207468"/>
    </source>
</evidence>
<protein>
    <submittedName>
        <fullName evidence="1">Uncharacterized protein</fullName>
    </submittedName>
</protein>
<accession>A0ACC0UIV0</accession>
<name>A0ACC0UIV0_9AGAM</name>
<gene>
    <name evidence="1" type="ORF">F5148DRAFT_326136</name>
</gene>